<accession>A0ABU7YYA2</accession>
<feature type="transmembrane region" description="Helical" evidence="1">
    <location>
        <begin position="72"/>
        <end position="89"/>
    </location>
</feature>
<organism evidence="2 3">
    <name type="scientific">Novilysobacter erysipheiresistens</name>
    <dbReference type="NCBI Taxonomy" id="1749332"/>
    <lineage>
        <taxon>Bacteria</taxon>
        <taxon>Pseudomonadati</taxon>
        <taxon>Pseudomonadota</taxon>
        <taxon>Gammaproteobacteria</taxon>
        <taxon>Lysobacterales</taxon>
        <taxon>Lysobacteraceae</taxon>
        <taxon>Novilysobacter</taxon>
    </lineage>
</organism>
<evidence type="ECO:0000256" key="1">
    <source>
        <dbReference type="SAM" id="Phobius"/>
    </source>
</evidence>
<feature type="transmembrane region" description="Helical" evidence="1">
    <location>
        <begin position="40"/>
        <end position="60"/>
    </location>
</feature>
<gene>
    <name evidence="2" type="ORF">SNE34_07620</name>
</gene>
<dbReference type="RefSeq" id="WP_332616251.1">
    <property type="nucleotide sequence ID" value="NZ_JAXGFP010000003.1"/>
</dbReference>
<feature type="transmembrane region" description="Helical" evidence="1">
    <location>
        <begin position="7"/>
        <end position="28"/>
    </location>
</feature>
<comment type="caution">
    <text evidence="2">The sequence shown here is derived from an EMBL/GenBank/DDBJ whole genome shotgun (WGS) entry which is preliminary data.</text>
</comment>
<evidence type="ECO:0000313" key="2">
    <source>
        <dbReference type="EMBL" id="MEG3183876.1"/>
    </source>
</evidence>
<proteinExistence type="predicted"/>
<keyword evidence="3" id="KW-1185">Reference proteome</keyword>
<keyword evidence="1" id="KW-0812">Transmembrane</keyword>
<sequence>MRKFTSTSSLILVSIGVAAIAIAFLVSFPGDLLTWQIATWTLVAALVALVALVPASAYVMATNRAARTWQRVASFLIGLACLGVVAVGSL</sequence>
<keyword evidence="1" id="KW-1133">Transmembrane helix</keyword>
<dbReference type="Proteomes" id="UP001355056">
    <property type="component" value="Unassembled WGS sequence"/>
</dbReference>
<dbReference type="EMBL" id="JAXGFP010000003">
    <property type="protein sequence ID" value="MEG3183876.1"/>
    <property type="molecule type" value="Genomic_DNA"/>
</dbReference>
<evidence type="ECO:0000313" key="3">
    <source>
        <dbReference type="Proteomes" id="UP001355056"/>
    </source>
</evidence>
<protein>
    <submittedName>
        <fullName evidence="2">Uncharacterized protein</fullName>
    </submittedName>
</protein>
<keyword evidence="1" id="KW-0472">Membrane</keyword>
<name>A0ABU7YYA2_9GAMM</name>
<reference evidence="2 3" key="1">
    <citation type="journal article" date="2016" name="Int. J. Syst. Evol. Microbiol.">
        <title>Lysobacter erysipheiresistens sp. nov., an antagonist of powdery mildew, isolated from tobacco-cultivated soil.</title>
        <authorList>
            <person name="Xie B."/>
            <person name="Li T."/>
            <person name="Lin X."/>
            <person name="Wang C.J."/>
            <person name="Chen Y.J."/>
            <person name="Liu W.J."/>
            <person name="Zhao Z.W."/>
        </authorList>
    </citation>
    <scope>NUCLEOTIDE SEQUENCE [LARGE SCALE GENOMIC DNA]</scope>
    <source>
        <strain evidence="2 3">RS-LYSO-3</strain>
    </source>
</reference>